<feature type="domain" description="SCP" evidence="2">
    <location>
        <begin position="6"/>
        <end position="136"/>
    </location>
</feature>
<accession>A0ABU7BE07</accession>
<name>A0ABU7BE07_9TELE</name>
<dbReference type="PANTHER" id="PTHR10334">
    <property type="entry name" value="CYSTEINE-RICH SECRETORY PROTEIN-RELATED"/>
    <property type="match status" value="1"/>
</dbReference>
<dbReference type="InterPro" id="IPR035940">
    <property type="entry name" value="CAP_sf"/>
</dbReference>
<comment type="caution">
    <text evidence="3">The sequence shown here is derived from an EMBL/GenBank/DDBJ whole genome shotgun (WGS) entry which is preliminary data.</text>
</comment>
<dbReference type="EMBL" id="JAHUTI010050829">
    <property type="protein sequence ID" value="MED6248837.1"/>
    <property type="molecule type" value="Genomic_DNA"/>
</dbReference>
<feature type="compositionally biased region" description="Polar residues" evidence="1">
    <location>
        <begin position="223"/>
        <end position="234"/>
    </location>
</feature>
<dbReference type="Proteomes" id="UP001345963">
    <property type="component" value="Unassembled WGS sequence"/>
</dbReference>
<feature type="compositionally biased region" description="Basic and acidic residues" evidence="1">
    <location>
        <begin position="247"/>
        <end position="257"/>
    </location>
</feature>
<reference evidence="3 4" key="1">
    <citation type="submission" date="2021-07" db="EMBL/GenBank/DDBJ databases">
        <authorList>
            <person name="Palmer J.M."/>
        </authorList>
    </citation>
    <scope>NUCLEOTIDE SEQUENCE [LARGE SCALE GENOMIC DNA]</scope>
    <source>
        <strain evidence="3 4">AT_MEX2019</strain>
        <tissue evidence="3">Muscle</tissue>
    </source>
</reference>
<dbReference type="Pfam" id="PF00188">
    <property type="entry name" value="CAP"/>
    <property type="match status" value="1"/>
</dbReference>
<dbReference type="InterPro" id="IPR018244">
    <property type="entry name" value="Allrgn_V5/Tpx1_CS"/>
</dbReference>
<organism evidence="3 4">
    <name type="scientific">Ataeniobius toweri</name>
    <dbReference type="NCBI Taxonomy" id="208326"/>
    <lineage>
        <taxon>Eukaryota</taxon>
        <taxon>Metazoa</taxon>
        <taxon>Chordata</taxon>
        <taxon>Craniata</taxon>
        <taxon>Vertebrata</taxon>
        <taxon>Euteleostomi</taxon>
        <taxon>Actinopterygii</taxon>
        <taxon>Neopterygii</taxon>
        <taxon>Teleostei</taxon>
        <taxon>Neoteleostei</taxon>
        <taxon>Acanthomorphata</taxon>
        <taxon>Ovalentaria</taxon>
        <taxon>Atherinomorphae</taxon>
        <taxon>Cyprinodontiformes</taxon>
        <taxon>Goodeidae</taxon>
        <taxon>Ataeniobius</taxon>
    </lineage>
</organism>
<protein>
    <recommendedName>
        <fullName evidence="2">SCP domain-containing protein</fullName>
    </recommendedName>
</protein>
<evidence type="ECO:0000259" key="2">
    <source>
        <dbReference type="SMART" id="SM00198"/>
    </source>
</evidence>
<evidence type="ECO:0000313" key="4">
    <source>
        <dbReference type="Proteomes" id="UP001345963"/>
    </source>
</evidence>
<dbReference type="PRINTS" id="PR00837">
    <property type="entry name" value="V5TPXLIKE"/>
</dbReference>
<dbReference type="SUPFAM" id="SSF55797">
    <property type="entry name" value="PR-1-like"/>
    <property type="match status" value="1"/>
</dbReference>
<sequence length="293" mass="32919">MSKRSSRPGPYLDLLSLTDPPKWDPNLKVVAEGYAAKCIWNHNPELEETGENLYASTEPLDLRVALEKWFLEHLNYDYQNNSCDEDKMCGHYTQMVWADTHRVGCAFHACNTMEGLDWERVSFLVCNYFPAGNYDAQWPYVEGDWCSICPEKLQRCENNLCVPDVVDEEEVTVSSSDLPPEVSPASTKEDIIETSASSPRAPSIIPTESAENIPPPGTAEQDIVSTDVPSSTSRQQEEDETNDVEEEKQREESIIRKQEIWEKSVPKTKISAGSVSTPSLLLACLTGVLILWL</sequence>
<evidence type="ECO:0000256" key="1">
    <source>
        <dbReference type="SAM" id="MobiDB-lite"/>
    </source>
</evidence>
<gene>
    <name evidence="3" type="ORF">ATANTOWER_005863</name>
</gene>
<feature type="compositionally biased region" description="Acidic residues" evidence="1">
    <location>
        <begin position="237"/>
        <end position="246"/>
    </location>
</feature>
<evidence type="ECO:0000313" key="3">
    <source>
        <dbReference type="EMBL" id="MED6248837.1"/>
    </source>
</evidence>
<dbReference type="SMART" id="SM00198">
    <property type="entry name" value="SCP"/>
    <property type="match status" value="1"/>
</dbReference>
<dbReference type="InterPro" id="IPR001283">
    <property type="entry name" value="CRISP-related"/>
</dbReference>
<dbReference type="PROSITE" id="PS01009">
    <property type="entry name" value="CRISP_1"/>
    <property type="match status" value="1"/>
</dbReference>
<dbReference type="InterPro" id="IPR014044">
    <property type="entry name" value="CAP_dom"/>
</dbReference>
<keyword evidence="4" id="KW-1185">Reference proteome</keyword>
<feature type="compositionally biased region" description="Low complexity" evidence="1">
    <location>
        <begin position="195"/>
        <end position="206"/>
    </location>
</feature>
<dbReference type="PROSITE" id="PS01010">
    <property type="entry name" value="CRISP_2"/>
    <property type="match status" value="1"/>
</dbReference>
<proteinExistence type="predicted"/>
<dbReference type="Gene3D" id="3.40.33.10">
    <property type="entry name" value="CAP"/>
    <property type="match status" value="1"/>
</dbReference>
<feature type="region of interest" description="Disordered" evidence="1">
    <location>
        <begin position="170"/>
        <end position="257"/>
    </location>
</feature>